<sequence length="189" mass="21301">MNVVVNTDTQMLNDVRERLGTFSKKAPNAISSALNRAVTNVSSNVSKEVRKNYTVKSSDIKQTLSKTRASKSDLHAIVKSKGELLPLDRFKVSPRSVQPKRKKPIKVAVKKDGLKPLLGAFVAEIHGTKVFKRVGKKRLPIRRMFGPSIPQMIENEEIRTFINQEGNEIFQRRLDHEINRILSQGANNT</sequence>
<accession>A0A5D4SSL2</accession>
<organism evidence="1 2">
    <name type="scientific">Bacillus infantis</name>
    <dbReference type="NCBI Taxonomy" id="324767"/>
    <lineage>
        <taxon>Bacteria</taxon>
        <taxon>Bacillati</taxon>
        <taxon>Bacillota</taxon>
        <taxon>Bacilli</taxon>
        <taxon>Bacillales</taxon>
        <taxon>Bacillaceae</taxon>
        <taxon>Bacillus</taxon>
    </lineage>
</organism>
<evidence type="ECO:0000313" key="2">
    <source>
        <dbReference type="Proteomes" id="UP000323732"/>
    </source>
</evidence>
<dbReference type="Proteomes" id="UP000323732">
    <property type="component" value="Unassembled WGS sequence"/>
</dbReference>
<gene>
    <name evidence="1" type="ORF">FZD47_02450</name>
</gene>
<dbReference type="InterPro" id="IPR010633">
    <property type="entry name" value="Phage_lambda_GpZ"/>
</dbReference>
<dbReference type="Pfam" id="PF06763">
    <property type="entry name" value="Minor_tail_Z"/>
    <property type="match status" value="1"/>
</dbReference>
<dbReference type="AlphaFoldDB" id="A0A5D4SSL2"/>
<evidence type="ECO:0008006" key="3">
    <source>
        <dbReference type="Google" id="ProtNLM"/>
    </source>
</evidence>
<evidence type="ECO:0000313" key="1">
    <source>
        <dbReference type="EMBL" id="TYS66367.1"/>
    </source>
</evidence>
<protein>
    <recommendedName>
        <fullName evidence="3">Phage tail protein</fullName>
    </recommendedName>
</protein>
<name>A0A5D4SSL2_9BACI</name>
<comment type="caution">
    <text evidence="1">The sequence shown here is derived from an EMBL/GenBank/DDBJ whole genome shotgun (WGS) entry which is preliminary data.</text>
</comment>
<dbReference type="RefSeq" id="WP_148949069.1">
    <property type="nucleotide sequence ID" value="NZ_VTES01000001.1"/>
</dbReference>
<proteinExistence type="predicted"/>
<reference evidence="1 2" key="1">
    <citation type="submission" date="2019-08" db="EMBL/GenBank/DDBJ databases">
        <title>Bacillus genomes from the desert of Cuatro Cienegas, Coahuila.</title>
        <authorList>
            <person name="Olmedo-Alvarez G."/>
        </authorList>
    </citation>
    <scope>NUCLEOTIDE SEQUENCE [LARGE SCALE GENOMIC DNA]</scope>
    <source>
        <strain evidence="1 2">CH37_1T</strain>
    </source>
</reference>
<dbReference type="EMBL" id="VTES01000001">
    <property type="protein sequence ID" value="TYS66367.1"/>
    <property type="molecule type" value="Genomic_DNA"/>
</dbReference>